<organism evidence="1 2">
    <name type="scientific">Kribbella sancticallisti</name>
    <dbReference type="NCBI Taxonomy" id="460087"/>
    <lineage>
        <taxon>Bacteria</taxon>
        <taxon>Bacillati</taxon>
        <taxon>Actinomycetota</taxon>
        <taxon>Actinomycetes</taxon>
        <taxon>Propionibacteriales</taxon>
        <taxon>Kribbellaceae</taxon>
        <taxon>Kribbella</taxon>
    </lineage>
</organism>
<name>A0ABN2CJ07_9ACTN</name>
<dbReference type="EMBL" id="BAAAOS010000007">
    <property type="protein sequence ID" value="GAA1559511.1"/>
    <property type="molecule type" value="Genomic_DNA"/>
</dbReference>
<gene>
    <name evidence="1" type="ORF">GCM10009789_11100</name>
</gene>
<evidence type="ECO:0000313" key="2">
    <source>
        <dbReference type="Proteomes" id="UP001500393"/>
    </source>
</evidence>
<evidence type="ECO:0000313" key="1">
    <source>
        <dbReference type="EMBL" id="GAA1559511.1"/>
    </source>
</evidence>
<dbReference type="Proteomes" id="UP001500393">
    <property type="component" value="Unassembled WGS sequence"/>
</dbReference>
<protein>
    <submittedName>
        <fullName evidence="1">Uncharacterized protein</fullName>
    </submittedName>
</protein>
<proteinExistence type="predicted"/>
<sequence>MLWWLLGQGARLELVRPALAAAYPDFDVDAEVDHVTMPDRAEWPAKDEQRRRDACAEFKRAAPGVKSGSAAMRAVRLAGVRRQRLASQVVDIDAVARKCDHKPLPL</sequence>
<accession>A0ABN2CJ07</accession>
<comment type="caution">
    <text evidence="1">The sequence shown here is derived from an EMBL/GenBank/DDBJ whole genome shotgun (WGS) entry which is preliminary data.</text>
</comment>
<keyword evidence="2" id="KW-1185">Reference proteome</keyword>
<reference evidence="1 2" key="1">
    <citation type="journal article" date="2019" name="Int. J. Syst. Evol. Microbiol.">
        <title>The Global Catalogue of Microorganisms (GCM) 10K type strain sequencing project: providing services to taxonomists for standard genome sequencing and annotation.</title>
        <authorList>
            <consortium name="The Broad Institute Genomics Platform"/>
            <consortium name="The Broad Institute Genome Sequencing Center for Infectious Disease"/>
            <person name="Wu L."/>
            <person name="Ma J."/>
        </authorList>
    </citation>
    <scope>NUCLEOTIDE SEQUENCE [LARGE SCALE GENOMIC DNA]</scope>
    <source>
        <strain evidence="1 2">JCM 14969</strain>
    </source>
</reference>